<evidence type="ECO:0000313" key="2">
    <source>
        <dbReference type="Proteomes" id="UP000664835"/>
    </source>
</evidence>
<proteinExistence type="predicted"/>
<protein>
    <submittedName>
        <fullName evidence="1">Addiction module protein</fullName>
    </submittedName>
</protein>
<keyword evidence="2" id="KW-1185">Reference proteome</keyword>
<organism evidence="1 2">
    <name type="scientific">Thiomicrorhabdus marina</name>
    <dbReference type="NCBI Taxonomy" id="2818442"/>
    <lineage>
        <taxon>Bacteria</taxon>
        <taxon>Pseudomonadati</taxon>
        <taxon>Pseudomonadota</taxon>
        <taxon>Gammaproteobacteria</taxon>
        <taxon>Thiotrichales</taxon>
        <taxon>Piscirickettsiaceae</taxon>
        <taxon>Thiomicrorhabdus</taxon>
    </lineage>
</organism>
<sequence>MSVNAIQIQNMPISEKLQLLELLTDSLAQQQGQVNSPSWHQNELESRAQELSEPESWYSLEQIKSHYRR</sequence>
<dbReference type="Proteomes" id="UP000664835">
    <property type="component" value="Unassembled WGS sequence"/>
</dbReference>
<name>A0ABS3Q3M6_9GAMM</name>
<dbReference type="NCBIfam" id="TIGR02574">
    <property type="entry name" value="stabl_TIGR02574"/>
    <property type="match status" value="1"/>
</dbReference>
<reference evidence="1 2" key="1">
    <citation type="submission" date="2021-03" db="EMBL/GenBank/DDBJ databases">
        <title>Thiomicrorhabdus sp.nov.,novel sulfur-oxidizing bacteria isolated from coastal sediment.</title>
        <authorList>
            <person name="Liu X."/>
        </authorList>
    </citation>
    <scope>NUCLEOTIDE SEQUENCE [LARGE SCALE GENOMIC DNA]</scope>
    <source>
        <strain evidence="1 2">6S2-11</strain>
    </source>
</reference>
<comment type="caution">
    <text evidence="1">The sequence shown here is derived from an EMBL/GenBank/DDBJ whole genome shotgun (WGS) entry which is preliminary data.</text>
</comment>
<dbReference type="RefSeq" id="WP_208148348.1">
    <property type="nucleotide sequence ID" value="NZ_JAGETV010000006.1"/>
</dbReference>
<dbReference type="Pfam" id="PF09720">
    <property type="entry name" value="Unstab_antitox"/>
    <property type="match status" value="1"/>
</dbReference>
<accession>A0ABS3Q3M6</accession>
<dbReference type="EMBL" id="JAGETV010000006">
    <property type="protein sequence ID" value="MBO1926901.1"/>
    <property type="molecule type" value="Genomic_DNA"/>
</dbReference>
<dbReference type="InterPro" id="IPR013406">
    <property type="entry name" value="CHP02574_addiction_mod"/>
</dbReference>
<gene>
    <name evidence="1" type="ORF">J3998_04870</name>
</gene>
<evidence type="ECO:0000313" key="1">
    <source>
        <dbReference type="EMBL" id="MBO1926901.1"/>
    </source>
</evidence>